<gene>
    <name evidence="1" type="ORF">PISMIDRAFT_683367</name>
</gene>
<proteinExistence type="predicted"/>
<evidence type="ECO:0000313" key="2">
    <source>
        <dbReference type="Proteomes" id="UP000054018"/>
    </source>
</evidence>
<reference evidence="2" key="2">
    <citation type="submission" date="2015-01" db="EMBL/GenBank/DDBJ databases">
        <title>Evolutionary Origins and Diversification of the Mycorrhizal Mutualists.</title>
        <authorList>
            <consortium name="DOE Joint Genome Institute"/>
            <consortium name="Mycorrhizal Genomics Consortium"/>
            <person name="Kohler A."/>
            <person name="Kuo A."/>
            <person name="Nagy L.G."/>
            <person name="Floudas D."/>
            <person name="Copeland A."/>
            <person name="Barry K.W."/>
            <person name="Cichocki N."/>
            <person name="Veneault-Fourrey C."/>
            <person name="LaButti K."/>
            <person name="Lindquist E.A."/>
            <person name="Lipzen A."/>
            <person name="Lundell T."/>
            <person name="Morin E."/>
            <person name="Murat C."/>
            <person name="Riley R."/>
            <person name="Ohm R."/>
            <person name="Sun H."/>
            <person name="Tunlid A."/>
            <person name="Henrissat B."/>
            <person name="Grigoriev I.V."/>
            <person name="Hibbett D.S."/>
            <person name="Martin F."/>
        </authorList>
    </citation>
    <scope>NUCLEOTIDE SEQUENCE [LARGE SCALE GENOMIC DNA]</scope>
    <source>
        <strain evidence="2">441</strain>
    </source>
</reference>
<evidence type="ECO:0000313" key="1">
    <source>
        <dbReference type="EMBL" id="KIK19277.1"/>
    </source>
</evidence>
<dbReference type="EMBL" id="KN833787">
    <property type="protein sequence ID" value="KIK19277.1"/>
    <property type="molecule type" value="Genomic_DNA"/>
</dbReference>
<name>A0A0C9Z9X0_9AGAM</name>
<organism evidence="1 2">
    <name type="scientific">Pisolithus microcarpus 441</name>
    <dbReference type="NCBI Taxonomy" id="765257"/>
    <lineage>
        <taxon>Eukaryota</taxon>
        <taxon>Fungi</taxon>
        <taxon>Dikarya</taxon>
        <taxon>Basidiomycota</taxon>
        <taxon>Agaricomycotina</taxon>
        <taxon>Agaricomycetes</taxon>
        <taxon>Agaricomycetidae</taxon>
        <taxon>Boletales</taxon>
        <taxon>Sclerodermatineae</taxon>
        <taxon>Pisolithaceae</taxon>
        <taxon>Pisolithus</taxon>
    </lineage>
</organism>
<dbReference type="AlphaFoldDB" id="A0A0C9Z9X0"/>
<dbReference type="HOGENOM" id="CLU_3051213_0_0_1"/>
<dbReference type="Proteomes" id="UP000054018">
    <property type="component" value="Unassembled WGS sequence"/>
</dbReference>
<accession>A0A0C9Z9X0</accession>
<reference evidence="1 2" key="1">
    <citation type="submission" date="2014-04" db="EMBL/GenBank/DDBJ databases">
        <authorList>
            <consortium name="DOE Joint Genome Institute"/>
            <person name="Kuo A."/>
            <person name="Kohler A."/>
            <person name="Costa M.D."/>
            <person name="Nagy L.G."/>
            <person name="Floudas D."/>
            <person name="Copeland A."/>
            <person name="Barry K.W."/>
            <person name="Cichocki N."/>
            <person name="Veneault-Fourrey C."/>
            <person name="LaButti K."/>
            <person name="Lindquist E.A."/>
            <person name="Lipzen A."/>
            <person name="Lundell T."/>
            <person name="Morin E."/>
            <person name="Murat C."/>
            <person name="Sun H."/>
            <person name="Tunlid A."/>
            <person name="Henrissat B."/>
            <person name="Grigoriev I.V."/>
            <person name="Hibbett D.S."/>
            <person name="Martin F."/>
            <person name="Nordberg H.P."/>
            <person name="Cantor M.N."/>
            <person name="Hua S.X."/>
        </authorList>
    </citation>
    <scope>NUCLEOTIDE SEQUENCE [LARGE SCALE GENOMIC DNA]</scope>
    <source>
        <strain evidence="1 2">441</strain>
    </source>
</reference>
<keyword evidence="2" id="KW-1185">Reference proteome</keyword>
<sequence>MPADGGVLITRSARKGSSLCVYKENPQQGPRLRRKEEGCGKKGGWGGAWHRNWL</sequence>
<protein>
    <submittedName>
        <fullName evidence="1">Uncharacterized protein</fullName>
    </submittedName>
</protein>